<keyword evidence="4" id="KW-1185">Reference proteome</keyword>
<keyword evidence="1" id="KW-0732">Signal</keyword>
<protein>
    <submittedName>
        <fullName evidence="3">T9SS type A sorting domain-containing protein</fullName>
    </submittedName>
</protein>
<feature type="chain" id="PRO_5045574314" evidence="1">
    <location>
        <begin position="27"/>
        <end position="544"/>
    </location>
</feature>
<dbReference type="RefSeq" id="WP_378018223.1">
    <property type="nucleotide sequence ID" value="NZ_JBHSKT010000009.1"/>
</dbReference>
<feature type="signal peptide" evidence="1">
    <location>
        <begin position="1"/>
        <end position="26"/>
    </location>
</feature>
<comment type="caution">
    <text evidence="3">The sequence shown here is derived from an EMBL/GenBank/DDBJ whole genome shotgun (WGS) entry which is preliminary data.</text>
</comment>
<reference evidence="4" key="1">
    <citation type="journal article" date="2019" name="Int. J. Syst. Evol. Microbiol.">
        <title>The Global Catalogue of Microorganisms (GCM) 10K type strain sequencing project: providing services to taxonomists for standard genome sequencing and annotation.</title>
        <authorList>
            <consortium name="The Broad Institute Genomics Platform"/>
            <consortium name="The Broad Institute Genome Sequencing Center for Infectious Disease"/>
            <person name="Wu L."/>
            <person name="Ma J."/>
        </authorList>
    </citation>
    <scope>NUCLEOTIDE SEQUENCE [LARGE SCALE GENOMIC DNA]</scope>
    <source>
        <strain evidence="4">KACC 12602</strain>
    </source>
</reference>
<dbReference type="NCBIfam" id="TIGR04183">
    <property type="entry name" value="Por_Secre_tail"/>
    <property type="match status" value="1"/>
</dbReference>
<name>A0ABW0EFX5_9BACT</name>
<dbReference type="EMBL" id="JBHSKT010000009">
    <property type="protein sequence ID" value="MFC5271866.1"/>
    <property type="molecule type" value="Genomic_DNA"/>
</dbReference>
<organism evidence="3 4">
    <name type="scientific">Adhaeribacter terreus</name>
    <dbReference type="NCBI Taxonomy" id="529703"/>
    <lineage>
        <taxon>Bacteria</taxon>
        <taxon>Pseudomonadati</taxon>
        <taxon>Bacteroidota</taxon>
        <taxon>Cytophagia</taxon>
        <taxon>Cytophagales</taxon>
        <taxon>Hymenobacteraceae</taxon>
        <taxon>Adhaeribacter</taxon>
    </lineage>
</organism>
<dbReference type="Proteomes" id="UP001596161">
    <property type="component" value="Unassembled WGS sequence"/>
</dbReference>
<gene>
    <name evidence="3" type="ORF">ACFPIB_14705</name>
</gene>
<accession>A0ABW0EFX5</accession>
<dbReference type="InterPro" id="IPR026444">
    <property type="entry name" value="Secre_tail"/>
</dbReference>
<evidence type="ECO:0000313" key="3">
    <source>
        <dbReference type="EMBL" id="MFC5271866.1"/>
    </source>
</evidence>
<evidence type="ECO:0000259" key="2">
    <source>
        <dbReference type="Pfam" id="PF18962"/>
    </source>
</evidence>
<proteinExistence type="predicted"/>
<feature type="domain" description="Secretion system C-terminal sorting" evidence="2">
    <location>
        <begin position="465"/>
        <end position="535"/>
    </location>
</feature>
<sequence length="544" mass="58875">MKKKIRNLLAGSAALLFAGITQNVQATHVQGTEMTYLCTAPGVYQVKLKWYRDCSGVMAPSTASLNIKSLGCNAGRYVTMTKVGQGVIGNPYCPQIPVSCNNNGVYPNYEENTFVATVTFSAAEQTCQDWVMSWSECCRPSTANLQGQGTMYTEAYLNLGTPNNPINNNSPEFGSLVVPYVNAYQPITISAYATDIDGDSLVYSFTTPLDNPTTAVPYNTYASIVINDPDTNSTKTAVAPAGTFTATYPMHSFNVDWTQATPVALPYFDLNANNGSLSFTPTAYFPNTASNFGLNKYVTVVKVDEYRTINGQAVKVGTVRRDMFITVMDCGPNVNPRVANPVANNQAITPNDIITLRPGTPLNLTVLADDKNSNDVLQMTSDAAQMLPGSNFSVSPGNRPTGTLVWIPTAADVSNQIYYFRITVKDNACPVRGVQVQTFGVRVSNTGGVTGTKETVVANTNFTAYPNPFTSQVNFKFNLNTKAEKIVICNVLGQQVDQISLLKSTTGEQRIQWANAGKHAAGIYIAKLVSTDKTVQTLKFTKVQ</sequence>
<evidence type="ECO:0000256" key="1">
    <source>
        <dbReference type="SAM" id="SignalP"/>
    </source>
</evidence>
<dbReference type="Pfam" id="PF18962">
    <property type="entry name" value="Por_Secre_tail"/>
    <property type="match status" value="1"/>
</dbReference>
<evidence type="ECO:0000313" key="4">
    <source>
        <dbReference type="Proteomes" id="UP001596161"/>
    </source>
</evidence>